<dbReference type="PANTHER" id="PTHR11689">
    <property type="entry name" value="CHLORIDE CHANNEL PROTEIN CLC FAMILY MEMBER"/>
    <property type="match status" value="1"/>
</dbReference>
<evidence type="ECO:0000313" key="9">
    <source>
        <dbReference type="Proteomes" id="UP000887566"/>
    </source>
</evidence>
<dbReference type="InterPro" id="IPR000719">
    <property type="entry name" value="Prot_kinase_dom"/>
</dbReference>
<dbReference type="PANTHER" id="PTHR11689:SF136">
    <property type="entry name" value="H(+)_CL(-) EXCHANGE TRANSPORTER 7"/>
    <property type="match status" value="1"/>
</dbReference>
<dbReference type="InterPro" id="IPR051280">
    <property type="entry name" value="Cl-channel/antiporter"/>
</dbReference>
<evidence type="ECO:0000256" key="4">
    <source>
        <dbReference type="ARBA" id="ARBA00023122"/>
    </source>
</evidence>
<dbReference type="GO" id="GO:0005524">
    <property type="term" value="F:ATP binding"/>
    <property type="evidence" value="ECO:0007669"/>
    <property type="project" value="InterPro"/>
</dbReference>
<dbReference type="Gene3D" id="3.10.580.10">
    <property type="entry name" value="CBS-domain"/>
    <property type="match status" value="1"/>
</dbReference>
<dbReference type="InterPro" id="IPR011009">
    <property type="entry name" value="Kinase-like_dom_sf"/>
</dbReference>
<keyword evidence="1" id="KW-0813">Transport</keyword>
<evidence type="ECO:0000256" key="1">
    <source>
        <dbReference type="ARBA" id="ARBA00022448"/>
    </source>
</evidence>
<dbReference type="Gene3D" id="1.10.510.10">
    <property type="entry name" value="Transferase(Phosphotransferase) domain 1"/>
    <property type="match status" value="1"/>
</dbReference>
<dbReference type="Proteomes" id="UP000887566">
    <property type="component" value="Unplaced"/>
</dbReference>
<dbReference type="InterPro" id="IPR000644">
    <property type="entry name" value="CBS_dom"/>
</dbReference>
<keyword evidence="4 6" id="KW-0129">CBS domain</keyword>
<feature type="domain" description="Protein kinase" evidence="7">
    <location>
        <begin position="1"/>
        <end position="162"/>
    </location>
</feature>
<dbReference type="Pfam" id="PF00069">
    <property type="entry name" value="Pkinase"/>
    <property type="match status" value="1"/>
</dbReference>
<evidence type="ECO:0000259" key="7">
    <source>
        <dbReference type="PROSITE" id="PS50011"/>
    </source>
</evidence>
<evidence type="ECO:0000313" key="10">
    <source>
        <dbReference type="WBParaSite" id="PSAMB.scaffold11660size3212.g34312.t1"/>
    </source>
</evidence>
<evidence type="ECO:0000256" key="5">
    <source>
        <dbReference type="ARBA" id="ARBA00023214"/>
    </source>
</evidence>
<reference evidence="10" key="1">
    <citation type="submission" date="2022-11" db="UniProtKB">
        <authorList>
            <consortium name="WormBaseParasite"/>
        </authorList>
    </citation>
    <scope>IDENTIFICATION</scope>
</reference>
<dbReference type="GO" id="GO:0005765">
    <property type="term" value="C:lysosomal membrane"/>
    <property type="evidence" value="ECO:0007669"/>
    <property type="project" value="TreeGrafter"/>
</dbReference>
<dbReference type="PROSITE" id="PS50011">
    <property type="entry name" value="PROTEIN_KINASE_DOM"/>
    <property type="match status" value="1"/>
</dbReference>
<evidence type="ECO:0000256" key="2">
    <source>
        <dbReference type="ARBA" id="ARBA00022737"/>
    </source>
</evidence>
<dbReference type="AlphaFoldDB" id="A0A914URM7"/>
<keyword evidence="5" id="KW-0868">Chloride</keyword>
<dbReference type="InterPro" id="IPR046342">
    <property type="entry name" value="CBS_dom_sf"/>
</dbReference>
<dbReference type="SUPFAM" id="SSF56112">
    <property type="entry name" value="Protein kinase-like (PK-like)"/>
    <property type="match status" value="1"/>
</dbReference>
<dbReference type="Pfam" id="PF00571">
    <property type="entry name" value="CBS"/>
    <property type="match status" value="1"/>
</dbReference>
<organism evidence="9 10">
    <name type="scientific">Plectus sambesii</name>
    <dbReference type="NCBI Taxonomy" id="2011161"/>
    <lineage>
        <taxon>Eukaryota</taxon>
        <taxon>Metazoa</taxon>
        <taxon>Ecdysozoa</taxon>
        <taxon>Nematoda</taxon>
        <taxon>Chromadorea</taxon>
        <taxon>Plectida</taxon>
        <taxon>Plectina</taxon>
        <taxon>Plectoidea</taxon>
        <taxon>Plectidae</taxon>
        <taxon>Plectus</taxon>
    </lineage>
</organism>
<evidence type="ECO:0000256" key="6">
    <source>
        <dbReference type="PROSITE-ProRule" id="PRU00703"/>
    </source>
</evidence>
<evidence type="ECO:0000256" key="3">
    <source>
        <dbReference type="ARBA" id="ARBA00023065"/>
    </source>
</evidence>
<sequence>RLHPAPPAPPVIERVVYGLACALDFLHARRIAHCAVRLEHVLVDRRCVVRLCGLSKAVHCPDGTLSRSSIMFHVDYQPPEWSAVVDPFAVDLFAMGVILYRLLMGRMPREQLTSSKGERATVERTGVPWMRRKEAVTTMELLMSRHEHLRPRGAQLKHAEWLREAADDTPLWALLDVAGLVFSYDIEGRDMVAGSQPVELQHFRDAYPRYNVRLETMGVTAEDRQCWVHLAPFMHPSPHRVPLNASLPFIFRLFRGLGLRFLFVVDDDNRVKGVVTRKDVARFKEERRQSSYRVKEVYISQFSRH</sequence>
<protein>
    <submittedName>
        <fullName evidence="10">Protein kinase domain-containing protein</fullName>
    </submittedName>
</protein>
<feature type="domain" description="CBS" evidence="8">
    <location>
        <begin position="234"/>
        <end position="290"/>
    </location>
</feature>
<keyword evidence="2" id="KW-0677">Repeat</keyword>
<dbReference type="GO" id="GO:0015108">
    <property type="term" value="F:chloride transmembrane transporter activity"/>
    <property type="evidence" value="ECO:0007669"/>
    <property type="project" value="TreeGrafter"/>
</dbReference>
<proteinExistence type="predicted"/>
<dbReference type="PROSITE" id="PS51371">
    <property type="entry name" value="CBS"/>
    <property type="match status" value="1"/>
</dbReference>
<keyword evidence="3" id="KW-0406">Ion transport</keyword>
<dbReference type="GO" id="GO:0004672">
    <property type="term" value="F:protein kinase activity"/>
    <property type="evidence" value="ECO:0007669"/>
    <property type="project" value="InterPro"/>
</dbReference>
<keyword evidence="9" id="KW-1185">Reference proteome</keyword>
<dbReference type="WBParaSite" id="PSAMB.scaffold11660size3212.g34312.t1">
    <property type="protein sequence ID" value="PSAMB.scaffold11660size3212.g34312.t1"/>
    <property type="gene ID" value="PSAMB.scaffold11660size3212.g34312"/>
</dbReference>
<dbReference type="SMART" id="SM00116">
    <property type="entry name" value="CBS"/>
    <property type="match status" value="1"/>
</dbReference>
<name>A0A914URM7_9BILA</name>
<dbReference type="SUPFAM" id="SSF54631">
    <property type="entry name" value="CBS-domain pair"/>
    <property type="match status" value="1"/>
</dbReference>
<accession>A0A914URM7</accession>
<evidence type="ECO:0000259" key="8">
    <source>
        <dbReference type="PROSITE" id="PS51371"/>
    </source>
</evidence>